<keyword evidence="17" id="KW-1185">Reference proteome</keyword>
<dbReference type="OMA" id="KWENRTH"/>
<dbReference type="GO" id="GO:0004984">
    <property type="term" value="F:olfactory receptor activity"/>
    <property type="evidence" value="ECO:0007669"/>
    <property type="project" value="InterPro"/>
</dbReference>
<feature type="transmembrane region" description="Helical" evidence="14">
    <location>
        <begin position="212"/>
        <end position="234"/>
    </location>
</feature>
<evidence type="ECO:0000256" key="7">
    <source>
        <dbReference type="ARBA" id="ARBA00023040"/>
    </source>
</evidence>
<evidence type="ECO:0000256" key="12">
    <source>
        <dbReference type="ARBA" id="ARBA00023224"/>
    </source>
</evidence>
<keyword evidence="2 14" id="KW-1003">Cell membrane</keyword>
<keyword evidence="4 13" id="KW-0812">Transmembrane</keyword>
<evidence type="ECO:0000256" key="1">
    <source>
        <dbReference type="ARBA" id="ARBA00004651"/>
    </source>
</evidence>
<evidence type="ECO:0000256" key="8">
    <source>
        <dbReference type="ARBA" id="ARBA00023136"/>
    </source>
</evidence>
<evidence type="ECO:0000256" key="4">
    <source>
        <dbReference type="ARBA" id="ARBA00022692"/>
    </source>
</evidence>
<dbReference type="AlphaFoldDB" id="A0A670JM97"/>
<organism evidence="16 17">
    <name type="scientific">Podarcis muralis</name>
    <name type="common">Wall lizard</name>
    <name type="synonym">Lacerta muralis</name>
    <dbReference type="NCBI Taxonomy" id="64176"/>
    <lineage>
        <taxon>Eukaryota</taxon>
        <taxon>Metazoa</taxon>
        <taxon>Chordata</taxon>
        <taxon>Craniata</taxon>
        <taxon>Vertebrata</taxon>
        <taxon>Euteleostomi</taxon>
        <taxon>Lepidosauria</taxon>
        <taxon>Squamata</taxon>
        <taxon>Bifurcata</taxon>
        <taxon>Unidentata</taxon>
        <taxon>Episquamata</taxon>
        <taxon>Laterata</taxon>
        <taxon>Lacertibaenia</taxon>
        <taxon>Lacertidae</taxon>
        <taxon>Podarcis</taxon>
    </lineage>
</organism>
<feature type="transmembrane region" description="Helical" evidence="14">
    <location>
        <begin position="314"/>
        <end position="333"/>
    </location>
</feature>
<keyword evidence="11" id="KW-0325">Glycoprotein</keyword>
<sequence>MLYVPSFLHMQQTSNRKPAKPPRETFLLYSFGTTTERLALLAFTNIRIYIWGWKLTSYPVDVLLSLNSNNILLRMKWENRTHTFILVGFPGNPELQMSLFTLFLIIYTLTIMENVVIIALIWMNINLHKPMYLFLSNLSFLEIWYVSVTVPKMLAGFVAEKREISFIGCMAQLYFFLALACTECVLLAVMAYDRYVAICNPLRYPAIMSQDLCVRLAAGSWLSGFFIAMGKVFFISRLSYCGPNTINHYFCDVSPLLNLACTDMSLAELIDFLLALLILLGPLSVTIASYFYIISTVLRIPSAKGKQKAFSTCASHLLVVTIFYAASLFIYARPKALTSFNSNKLVSVVYTVLTPLFNPVIYCLRNQEFKDALSKTVHGPSRR</sequence>
<dbReference type="GO" id="GO:0005886">
    <property type="term" value="C:plasma membrane"/>
    <property type="evidence" value="ECO:0007669"/>
    <property type="project" value="UniProtKB-SubCell"/>
</dbReference>
<dbReference type="InterPro" id="IPR050939">
    <property type="entry name" value="Olfactory_GPCR1"/>
</dbReference>
<dbReference type="PRINTS" id="PR00245">
    <property type="entry name" value="OLFACTORYR"/>
</dbReference>
<reference evidence="16" key="3">
    <citation type="submission" date="2025-09" db="UniProtKB">
        <authorList>
            <consortium name="Ensembl"/>
        </authorList>
    </citation>
    <scope>IDENTIFICATION</scope>
</reference>
<keyword evidence="5 14" id="KW-0552">Olfaction</keyword>
<keyword evidence="6 14" id="KW-1133">Transmembrane helix</keyword>
<dbReference type="SUPFAM" id="SSF81321">
    <property type="entry name" value="Family A G protein-coupled receptor-like"/>
    <property type="match status" value="1"/>
</dbReference>
<dbReference type="PANTHER" id="PTHR24242:SF359">
    <property type="entry name" value="ODORANT RECEPTOR-RELATED"/>
    <property type="match status" value="1"/>
</dbReference>
<keyword evidence="12 13" id="KW-0807">Transducer</keyword>
<accession>A0A670JM97</accession>
<keyword evidence="7 13" id="KW-0297">G-protein coupled receptor</keyword>
<evidence type="ECO:0000256" key="11">
    <source>
        <dbReference type="ARBA" id="ARBA00023180"/>
    </source>
</evidence>
<dbReference type="PROSITE" id="PS00237">
    <property type="entry name" value="G_PROTEIN_RECEP_F1_1"/>
    <property type="match status" value="1"/>
</dbReference>
<evidence type="ECO:0000256" key="9">
    <source>
        <dbReference type="ARBA" id="ARBA00023157"/>
    </source>
</evidence>
<feature type="domain" description="G-protein coupled receptors family 1 profile" evidence="15">
    <location>
        <begin position="113"/>
        <end position="362"/>
    </location>
</feature>
<dbReference type="Proteomes" id="UP000472272">
    <property type="component" value="Chromosome 13"/>
</dbReference>
<feature type="transmembrane region" description="Helical" evidence="14">
    <location>
        <begin position="345"/>
        <end position="364"/>
    </location>
</feature>
<keyword evidence="8 14" id="KW-0472">Membrane</keyword>
<dbReference type="InterPro" id="IPR000725">
    <property type="entry name" value="Olfact_rcpt"/>
</dbReference>
<dbReference type="Gene3D" id="1.20.1070.10">
    <property type="entry name" value="Rhodopsin 7-helix transmembrane proteins"/>
    <property type="match status" value="1"/>
</dbReference>
<comment type="subcellular location">
    <subcellularLocation>
        <location evidence="1 14">Cell membrane</location>
        <topology evidence="1 14">Multi-pass membrane protein</topology>
    </subcellularLocation>
</comment>
<dbReference type="Pfam" id="PF13853">
    <property type="entry name" value="7tm_4"/>
    <property type="match status" value="1"/>
</dbReference>
<keyword evidence="9" id="KW-1015">Disulfide bond</keyword>
<dbReference type="InterPro" id="IPR000276">
    <property type="entry name" value="GPCR_Rhodpsn"/>
</dbReference>
<evidence type="ECO:0000256" key="10">
    <source>
        <dbReference type="ARBA" id="ARBA00023170"/>
    </source>
</evidence>
<evidence type="ECO:0000256" key="3">
    <source>
        <dbReference type="ARBA" id="ARBA00022606"/>
    </source>
</evidence>
<dbReference type="PRINTS" id="PR00237">
    <property type="entry name" value="GPCRRHODOPSN"/>
</dbReference>
<proteinExistence type="inferred from homology"/>
<evidence type="ECO:0000259" key="15">
    <source>
        <dbReference type="PROSITE" id="PS50262"/>
    </source>
</evidence>
<dbReference type="CDD" id="cd15224">
    <property type="entry name" value="7tmA_OR6B-like"/>
    <property type="match status" value="1"/>
</dbReference>
<feature type="transmembrane region" description="Helical" evidence="14">
    <location>
        <begin position="272"/>
        <end position="293"/>
    </location>
</feature>
<dbReference type="PANTHER" id="PTHR24242">
    <property type="entry name" value="G-PROTEIN COUPLED RECEPTOR"/>
    <property type="match status" value="1"/>
</dbReference>
<dbReference type="PROSITE" id="PS50262">
    <property type="entry name" value="G_PROTEIN_RECEP_F1_2"/>
    <property type="match status" value="1"/>
</dbReference>
<feature type="transmembrane region" description="Helical" evidence="14">
    <location>
        <begin position="171"/>
        <end position="192"/>
    </location>
</feature>
<feature type="transmembrane region" description="Helical" evidence="14">
    <location>
        <begin position="99"/>
        <end position="122"/>
    </location>
</feature>
<feature type="transmembrane region" description="Helical" evidence="14">
    <location>
        <begin position="134"/>
        <end position="159"/>
    </location>
</feature>
<evidence type="ECO:0000256" key="2">
    <source>
        <dbReference type="ARBA" id="ARBA00022475"/>
    </source>
</evidence>
<protein>
    <recommendedName>
        <fullName evidence="14">Olfactory receptor</fullName>
    </recommendedName>
</protein>
<dbReference type="InterPro" id="IPR017452">
    <property type="entry name" value="GPCR_Rhodpsn_7TM"/>
</dbReference>
<name>A0A670JM97_PODMU</name>
<reference evidence="16" key="2">
    <citation type="submission" date="2025-08" db="UniProtKB">
        <authorList>
            <consortium name="Ensembl"/>
        </authorList>
    </citation>
    <scope>IDENTIFICATION</scope>
</reference>
<evidence type="ECO:0000313" key="16">
    <source>
        <dbReference type="Ensembl" id="ENSPMRP00000024082.1"/>
    </source>
</evidence>
<dbReference type="GO" id="GO:0004930">
    <property type="term" value="F:G protein-coupled receptor activity"/>
    <property type="evidence" value="ECO:0007669"/>
    <property type="project" value="UniProtKB-KW"/>
</dbReference>
<evidence type="ECO:0000256" key="14">
    <source>
        <dbReference type="RuleBase" id="RU363047"/>
    </source>
</evidence>
<dbReference type="FunFam" id="1.20.1070.10:FF:000001">
    <property type="entry name" value="Olfactory receptor"/>
    <property type="match status" value="1"/>
</dbReference>
<evidence type="ECO:0000313" key="17">
    <source>
        <dbReference type="Proteomes" id="UP000472272"/>
    </source>
</evidence>
<evidence type="ECO:0000256" key="5">
    <source>
        <dbReference type="ARBA" id="ARBA00022725"/>
    </source>
</evidence>
<evidence type="ECO:0000256" key="13">
    <source>
        <dbReference type="RuleBase" id="RU000688"/>
    </source>
</evidence>
<keyword evidence="3 14" id="KW-0716">Sensory transduction</keyword>
<dbReference type="Ensembl" id="ENSPMRT00000025546.1">
    <property type="protein sequence ID" value="ENSPMRP00000024082.1"/>
    <property type="gene ID" value="ENSPMRG00000015583.1"/>
</dbReference>
<reference evidence="16 17" key="1">
    <citation type="journal article" date="2019" name="Proc. Natl. Acad. Sci. U.S.A.">
        <title>Regulatory changes in pterin and carotenoid genes underlie balanced color polymorphisms in the wall lizard.</title>
        <authorList>
            <person name="Andrade P."/>
            <person name="Pinho C."/>
            <person name="Perez I de Lanuza G."/>
            <person name="Afonso S."/>
            <person name="Brejcha J."/>
            <person name="Rubin C.J."/>
            <person name="Wallerman O."/>
            <person name="Pereira P."/>
            <person name="Sabatino S.J."/>
            <person name="Bellati A."/>
            <person name="Pellitteri-Rosa D."/>
            <person name="Bosakova Z."/>
            <person name="Bunikis I."/>
            <person name="Carretero M.A."/>
            <person name="Feiner N."/>
            <person name="Marsik P."/>
            <person name="Pauperio F."/>
            <person name="Salvi D."/>
            <person name="Soler L."/>
            <person name="While G.M."/>
            <person name="Uller T."/>
            <person name="Font E."/>
            <person name="Andersson L."/>
            <person name="Carneiro M."/>
        </authorList>
    </citation>
    <scope>NUCLEOTIDE SEQUENCE</scope>
</reference>
<evidence type="ECO:0000256" key="6">
    <source>
        <dbReference type="ARBA" id="ARBA00022989"/>
    </source>
</evidence>
<dbReference type="GeneTree" id="ENSGT01140000282520"/>
<comment type="similarity">
    <text evidence="13">Belongs to the G-protein coupled receptor 1 family.</text>
</comment>
<keyword evidence="10 13" id="KW-0675">Receptor</keyword>